<dbReference type="InterPro" id="IPR023804">
    <property type="entry name" value="DUF3792_TM"/>
</dbReference>
<keyword evidence="1" id="KW-1133">Transmembrane helix</keyword>
<gene>
    <name evidence="2" type="ORF">SDC9_06110</name>
</gene>
<evidence type="ECO:0008006" key="3">
    <source>
        <dbReference type="Google" id="ProtNLM"/>
    </source>
</evidence>
<dbReference type="AlphaFoldDB" id="A0A644T184"/>
<dbReference type="EMBL" id="VSSQ01000012">
    <property type="protein sequence ID" value="MPL60549.1"/>
    <property type="molecule type" value="Genomic_DNA"/>
</dbReference>
<reference evidence="2" key="1">
    <citation type="submission" date="2019-08" db="EMBL/GenBank/DDBJ databases">
        <authorList>
            <person name="Kucharzyk K."/>
            <person name="Murdoch R.W."/>
            <person name="Higgins S."/>
            <person name="Loffler F."/>
        </authorList>
    </citation>
    <scope>NUCLEOTIDE SEQUENCE</scope>
</reference>
<name>A0A644T184_9ZZZZ</name>
<feature type="transmembrane region" description="Helical" evidence="1">
    <location>
        <begin position="21"/>
        <end position="46"/>
    </location>
</feature>
<keyword evidence="1" id="KW-0472">Membrane</keyword>
<dbReference type="NCBIfam" id="TIGR04086">
    <property type="entry name" value="TIGR04086_membr"/>
    <property type="match status" value="1"/>
</dbReference>
<proteinExistence type="predicted"/>
<feature type="transmembrane region" description="Helical" evidence="1">
    <location>
        <begin position="112"/>
        <end position="137"/>
    </location>
</feature>
<keyword evidence="1" id="KW-0812">Transmembrane</keyword>
<accession>A0A644T184</accession>
<dbReference type="Pfam" id="PF12670">
    <property type="entry name" value="DUF3792"/>
    <property type="match status" value="1"/>
</dbReference>
<feature type="transmembrane region" description="Helical" evidence="1">
    <location>
        <begin position="86"/>
        <end position="106"/>
    </location>
</feature>
<feature type="transmembrane region" description="Helical" evidence="1">
    <location>
        <begin position="58"/>
        <end position="79"/>
    </location>
</feature>
<organism evidence="2">
    <name type="scientific">bioreactor metagenome</name>
    <dbReference type="NCBI Taxonomy" id="1076179"/>
    <lineage>
        <taxon>unclassified sequences</taxon>
        <taxon>metagenomes</taxon>
        <taxon>ecological metagenomes</taxon>
    </lineage>
</organism>
<sequence length="139" mass="14728">MAKSTRGARFAPKRQMQETGVALLILKGVVASLIVSIVSVLFLSGISLMTENTFIEQYMQYIMVGVTMISIFMGSVYATQKAESKGLIIGMVIGMIYVLFSVGLGLKLSPEPVVWLVLVNKCIAGLAAGALGGLVGINL</sequence>
<comment type="caution">
    <text evidence="2">The sequence shown here is derived from an EMBL/GenBank/DDBJ whole genome shotgun (WGS) entry which is preliminary data.</text>
</comment>
<evidence type="ECO:0000256" key="1">
    <source>
        <dbReference type="SAM" id="Phobius"/>
    </source>
</evidence>
<protein>
    <recommendedName>
        <fullName evidence="3">TIGR04086 family membrane protein</fullName>
    </recommendedName>
</protein>
<evidence type="ECO:0000313" key="2">
    <source>
        <dbReference type="EMBL" id="MPL60549.1"/>
    </source>
</evidence>